<proteinExistence type="predicted"/>
<dbReference type="Gene3D" id="1.10.10.60">
    <property type="entry name" value="Homeodomain-like"/>
    <property type="match status" value="2"/>
</dbReference>
<feature type="domain" description="Myb-like" evidence="3">
    <location>
        <begin position="4"/>
        <end position="55"/>
    </location>
</feature>
<gene>
    <name evidence="5" type="ORF">TRFO_04421</name>
</gene>
<dbReference type="GO" id="GO:0000981">
    <property type="term" value="F:DNA-binding transcription factor activity, RNA polymerase II-specific"/>
    <property type="evidence" value="ECO:0007669"/>
    <property type="project" value="TreeGrafter"/>
</dbReference>
<dbReference type="Pfam" id="PF13921">
    <property type="entry name" value="Myb_DNA-bind_6"/>
    <property type="match status" value="1"/>
</dbReference>
<dbReference type="CDD" id="cd00167">
    <property type="entry name" value="SANT"/>
    <property type="match status" value="2"/>
</dbReference>
<evidence type="ECO:0000256" key="2">
    <source>
        <dbReference type="ARBA" id="ARBA00023125"/>
    </source>
</evidence>
<dbReference type="Proteomes" id="UP000179807">
    <property type="component" value="Unassembled WGS sequence"/>
</dbReference>
<dbReference type="RefSeq" id="XP_068363018.1">
    <property type="nucleotide sequence ID" value="XM_068491888.1"/>
</dbReference>
<dbReference type="AlphaFoldDB" id="A0A1J4KFT0"/>
<dbReference type="InterPro" id="IPR009057">
    <property type="entry name" value="Homeodomain-like_sf"/>
</dbReference>
<keyword evidence="1" id="KW-0677">Repeat</keyword>
<dbReference type="GO" id="GO:0005634">
    <property type="term" value="C:nucleus"/>
    <property type="evidence" value="ECO:0007669"/>
    <property type="project" value="TreeGrafter"/>
</dbReference>
<dbReference type="PROSITE" id="PS50090">
    <property type="entry name" value="MYB_LIKE"/>
    <property type="match status" value="2"/>
</dbReference>
<dbReference type="InterPro" id="IPR017930">
    <property type="entry name" value="Myb_dom"/>
</dbReference>
<dbReference type="FunFam" id="1.10.10.60:FF:000010">
    <property type="entry name" value="Transcriptional activator Myb isoform A"/>
    <property type="match status" value="1"/>
</dbReference>
<dbReference type="GeneID" id="94826592"/>
<dbReference type="PANTHER" id="PTHR45614:SF253">
    <property type="entry name" value="CHROMOSOME UNDETERMINED SCAFFOLD_38, WHOLE GENOME SHOTGUN SEQUENCE"/>
    <property type="match status" value="1"/>
</dbReference>
<accession>A0A1J4KFT0</accession>
<comment type="caution">
    <text evidence="5">The sequence shown here is derived from an EMBL/GenBank/DDBJ whole genome shotgun (WGS) entry which is preliminary data.</text>
</comment>
<dbReference type="OrthoDB" id="2143914at2759"/>
<protein>
    <submittedName>
        <fullName evidence="5">R2r3-MYB transcription factor</fullName>
    </submittedName>
</protein>
<dbReference type="InterPro" id="IPR050560">
    <property type="entry name" value="MYB_TF"/>
</dbReference>
<dbReference type="SUPFAM" id="SSF46689">
    <property type="entry name" value="Homeodomain-like"/>
    <property type="match status" value="1"/>
</dbReference>
<evidence type="ECO:0000313" key="5">
    <source>
        <dbReference type="EMBL" id="OHT09882.1"/>
    </source>
</evidence>
<dbReference type="SMART" id="SM00717">
    <property type="entry name" value="SANT"/>
    <property type="match status" value="2"/>
</dbReference>
<keyword evidence="2" id="KW-0238">DNA-binding</keyword>
<feature type="domain" description="HTH myb-type" evidence="4">
    <location>
        <begin position="63"/>
        <end position="110"/>
    </location>
</feature>
<evidence type="ECO:0000313" key="6">
    <source>
        <dbReference type="Proteomes" id="UP000179807"/>
    </source>
</evidence>
<feature type="domain" description="HTH myb-type" evidence="4">
    <location>
        <begin position="4"/>
        <end position="59"/>
    </location>
</feature>
<sequence>MEVENSTLKKKFTDFEDNIILEMVEKYGTHYWKNISQVLGTRTPRQCRERWRHYLKPEINYSSWTLEEDRILETNFSEFGPKWSIIATFIPGRTQVNVKNRWARLCRHKKNKIFDTFSGHNLTLNAVPVYKNMNSINSSNMSPVNVMPFDCNGPESVSKYGNEYKNNGDNVYINQIGSCPMKGMNAIDSVHPGFSGNLCLDSREINNCQTLPFPEIESSPIDSVIPLVKSPKNNRTLPPISFLLSKCEHIPNFPKLV</sequence>
<dbReference type="PROSITE" id="PS51294">
    <property type="entry name" value="HTH_MYB"/>
    <property type="match status" value="2"/>
</dbReference>
<reference evidence="5" key="1">
    <citation type="submission" date="2016-10" db="EMBL/GenBank/DDBJ databases">
        <authorList>
            <person name="Benchimol M."/>
            <person name="Almeida L.G."/>
            <person name="Vasconcelos A.T."/>
            <person name="Perreira-Neves A."/>
            <person name="Rosa I.A."/>
            <person name="Tasca T."/>
            <person name="Bogo M.R."/>
            <person name="de Souza W."/>
        </authorList>
    </citation>
    <scope>NUCLEOTIDE SEQUENCE [LARGE SCALE GENOMIC DNA]</scope>
    <source>
        <strain evidence="5">K</strain>
    </source>
</reference>
<dbReference type="GO" id="GO:0000978">
    <property type="term" value="F:RNA polymerase II cis-regulatory region sequence-specific DNA binding"/>
    <property type="evidence" value="ECO:0007669"/>
    <property type="project" value="TreeGrafter"/>
</dbReference>
<evidence type="ECO:0000256" key="1">
    <source>
        <dbReference type="ARBA" id="ARBA00022737"/>
    </source>
</evidence>
<name>A0A1J4KFT0_9EUKA</name>
<dbReference type="InterPro" id="IPR001005">
    <property type="entry name" value="SANT/Myb"/>
</dbReference>
<evidence type="ECO:0000259" key="4">
    <source>
        <dbReference type="PROSITE" id="PS51294"/>
    </source>
</evidence>
<dbReference type="PANTHER" id="PTHR45614">
    <property type="entry name" value="MYB PROTEIN-RELATED"/>
    <property type="match status" value="1"/>
</dbReference>
<organism evidence="5 6">
    <name type="scientific">Tritrichomonas foetus</name>
    <dbReference type="NCBI Taxonomy" id="1144522"/>
    <lineage>
        <taxon>Eukaryota</taxon>
        <taxon>Metamonada</taxon>
        <taxon>Parabasalia</taxon>
        <taxon>Tritrichomonadida</taxon>
        <taxon>Tritrichomonadidae</taxon>
        <taxon>Tritrichomonas</taxon>
    </lineage>
</organism>
<keyword evidence="6" id="KW-1185">Reference proteome</keyword>
<dbReference type="EMBL" id="MLAK01000627">
    <property type="protein sequence ID" value="OHT09882.1"/>
    <property type="molecule type" value="Genomic_DNA"/>
</dbReference>
<evidence type="ECO:0000259" key="3">
    <source>
        <dbReference type="PROSITE" id="PS50090"/>
    </source>
</evidence>
<dbReference type="VEuPathDB" id="TrichDB:TRFO_04421"/>
<feature type="domain" description="Myb-like" evidence="3">
    <location>
        <begin position="56"/>
        <end position="106"/>
    </location>
</feature>